<accession>A0A5C3LJE4</accession>
<dbReference type="Proteomes" id="UP000308652">
    <property type="component" value="Unassembled WGS sequence"/>
</dbReference>
<proteinExistence type="predicted"/>
<dbReference type="AlphaFoldDB" id="A0A5C3LJE4"/>
<protein>
    <submittedName>
        <fullName evidence="1">Uncharacterized protein</fullName>
    </submittedName>
</protein>
<gene>
    <name evidence="1" type="ORF">BDQ12DRAFT_670755</name>
</gene>
<dbReference type="EMBL" id="ML213662">
    <property type="protein sequence ID" value="TFK32825.1"/>
    <property type="molecule type" value="Genomic_DNA"/>
</dbReference>
<organism evidence="1 2">
    <name type="scientific">Crucibulum laeve</name>
    <dbReference type="NCBI Taxonomy" id="68775"/>
    <lineage>
        <taxon>Eukaryota</taxon>
        <taxon>Fungi</taxon>
        <taxon>Dikarya</taxon>
        <taxon>Basidiomycota</taxon>
        <taxon>Agaricomycotina</taxon>
        <taxon>Agaricomycetes</taxon>
        <taxon>Agaricomycetidae</taxon>
        <taxon>Agaricales</taxon>
        <taxon>Agaricineae</taxon>
        <taxon>Nidulariaceae</taxon>
        <taxon>Crucibulum</taxon>
    </lineage>
</organism>
<keyword evidence="2" id="KW-1185">Reference proteome</keyword>
<name>A0A5C3LJE4_9AGAR</name>
<sequence length="221" mass="24388">MHLYDQKESIWILSGFQIIHKESTWNLEPRWNPCGMVEGGKVLKEGDSLKASDKEPIPGIGREGRCIGLSSHPRDSTGPTGWQDALVRGLNQRPPNINTRLLARGGICNCQFLVDNVKGSALETMESTIICQHLNDALKKAMPGDNHTIKSTQQMPNGGLLLEIASDAGSNSLKQEENGQKFHDHIKEVLKANYIPKKDQVKASISTANEAILYSLTIFNM</sequence>
<evidence type="ECO:0000313" key="1">
    <source>
        <dbReference type="EMBL" id="TFK32825.1"/>
    </source>
</evidence>
<evidence type="ECO:0000313" key="2">
    <source>
        <dbReference type="Proteomes" id="UP000308652"/>
    </source>
</evidence>
<dbReference type="STRING" id="68775.A0A5C3LJE4"/>
<reference evidence="1 2" key="1">
    <citation type="journal article" date="2019" name="Nat. Ecol. Evol.">
        <title>Megaphylogeny resolves global patterns of mushroom evolution.</title>
        <authorList>
            <person name="Varga T."/>
            <person name="Krizsan K."/>
            <person name="Foldi C."/>
            <person name="Dima B."/>
            <person name="Sanchez-Garcia M."/>
            <person name="Sanchez-Ramirez S."/>
            <person name="Szollosi G.J."/>
            <person name="Szarkandi J.G."/>
            <person name="Papp V."/>
            <person name="Albert L."/>
            <person name="Andreopoulos W."/>
            <person name="Angelini C."/>
            <person name="Antonin V."/>
            <person name="Barry K.W."/>
            <person name="Bougher N.L."/>
            <person name="Buchanan P."/>
            <person name="Buyck B."/>
            <person name="Bense V."/>
            <person name="Catcheside P."/>
            <person name="Chovatia M."/>
            <person name="Cooper J."/>
            <person name="Damon W."/>
            <person name="Desjardin D."/>
            <person name="Finy P."/>
            <person name="Geml J."/>
            <person name="Haridas S."/>
            <person name="Hughes K."/>
            <person name="Justo A."/>
            <person name="Karasinski D."/>
            <person name="Kautmanova I."/>
            <person name="Kiss B."/>
            <person name="Kocsube S."/>
            <person name="Kotiranta H."/>
            <person name="LaButti K.M."/>
            <person name="Lechner B.E."/>
            <person name="Liimatainen K."/>
            <person name="Lipzen A."/>
            <person name="Lukacs Z."/>
            <person name="Mihaltcheva S."/>
            <person name="Morgado L.N."/>
            <person name="Niskanen T."/>
            <person name="Noordeloos M.E."/>
            <person name="Ohm R.A."/>
            <person name="Ortiz-Santana B."/>
            <person name="Ovrebo C."/>
            <person name="Racz N."/>
            <person name="Riley R."/>
            <person name="Savchenko A."/>
            <person name="Shiryaev A."/>
            <person name="Soop K."/>
            <person name="Spirin V."/>
            <person name="Szebenyi C."/>
            <person name="Tomsovsky M."/>
            <person name="Tulloss R.E."/>
            <person name="Uehling J."/>
            <person name="Grigoriev I.V."/>
            <person name="Vagvolgyi C."/>
            <person name="Papp T."/>
            <person name="Martin F.M."/>
            <person name="Miettinen O."/>
            <person name="Hibbett D.S."/>
            <person name="Nagy L.G."/>
        </authorList>
    </citation>
    <scope>NUCLEOTIDE SEQUENCE [LARGE SCALE GENOMIC DNA]</scope>
    <source>
        <strain evidence="1 2">CBS 166.37</strain>
    </source>
</reference>